<sequence>MSITSALNTAASGLRVQQSLSRVAADNVANSNTEGYAKRSAVVVSTLIGGGANVTEIRREVDSALARMARLENARMSEQQAVYEGLRDYSIFLGEIGDGNSPAESYAEFSASMSTLVNMPSSSGAQAGAILAAENLVTTLNHASDRLAGVRADVDMEIRYEIADLNDKLYELVDLNTKLHTYQQNTFEAAAYSDRVESIIDEISSMVDVRVSYGSAGWVNLYTTGGAALMEGDQVHDVSYNAGDGTFWAGGQEITPTNPNVRGIEHGTLSGFATLRNETIPTFQLQLDEFARGLITTFENADASLGATDAGLFTDSGGRYNAANLEGLASRIQINSRVEGATTGTSWLIRDGLGTATESENVSDATQVQLFINEMNSAMNADPLTGINSTVSLSDYAAEMISAQGTTTARAESSYNAARSAAEVVAASRQNVEGVSIDEEMQNLMLIEQSFAANSQMLSTIGEMLDTLLSIV</sequence>
<comment type="subcellular location">
    <subcellularLocation>
        <location evidence="1">Bacterial flagellum basal body</location>
    </subcellularLocation>
    <subcellularLocation>
        <location evidence="2">Secreted</location>
    </subcellularLocation>
</comment>
<keyword evidence="11" id="KW-0282">Flagellum</keyword>
<evidence type="ECO:0000256" key="5">
    <source>
        <dbReference type="ARBA" id="ARBA00022525"/>
    </source>
</evidence>
<dbReference type="RefSeq" id="WP_209357862.1">
    <property type="nucleotide sequence ID" value="NZ_CP060010.1"/>
</dbReference>
<organism evidence="11 12">
    <name type="scientific">Cognatishimia activa</name>
    <dbReference type="NCBI Taxonomy" id="1715691"/>
    <lineage>
        <taxon>Bacteria</taxon>
        <taxon>Pseudomonadati</taxon>
        <taxon>Pseudomonadota</taxon>
        <taxon>Alphaproteobacteria</taxon>
        <taxon>Rhodobacterales</taxon>
        <taxon>Paracoccaceae</taxon>
        <taxon>Cognatishimia</taxon>
    </lineage>
</organism>
<proteinExistence type="inferred from homology"/>
<feature type="domain" description="Flagellar hook-associated protein FlgK helical" evidence="10">
    <location>
        <begin position="103"/>
        <end position="302"/>
    </location>
</feature>
<dbReference type="InterPro" id="IPR002371">
    <property type="entry name" value="FlgK"/>
</dbReference>
<feature type="coiled-coil region" evidence="7">
    <location>
        <begin position="54"/>
        <end position="81"/>
    </location>
</feature>
<keyword evidence="5" id="KW-0964">Secreted</keyword>
<dbReference type="InterPro" id="IPR010930">
    <property type="entry name" value="Flg_bb/hook_C_dom"/>
</dbReference>
<dbReference type="Pfam" id="PF22638">
    <property type="entry name" value="FlgK_D1"/>
    <property type="match status" value="1"/>
</dbReference>
<name>A0A975I8E0_9RHOB</name>
<evidence type="ECO:0000256" key="4">
    <source>
        <dbReference type="ARBA" id="ARBA00016244"/>
    </source>
</evidence>
<accession>A0A975I8E0</accession>
<comment type="similarity">
    <text evidence="3">Belongs to the flagella basal body rod proteins family.</text>
</comment>
<evidence type="ECO:0000256" key="1">
    <source>
        <dbReference type="ARBA" id="ARBA00004117"/>
    </source>
</evidence>
<gene>
    <name evidence="11" type="primary">flgK</name>
    <name evidence="11" type="ORF">HZ995_06605</name>
</gene>
<evidence type="ECO:0000259" key="8">
    <source>
        <dbReference type="Pfam" id="PF00460"/>
    </source>
</evidence>
<dbReference type="Pfam" id="PF06429">
    <property type="entry name" value="Flg_bbr_C"/>
    <property type="match status" value="1"/>
</dbReference>
<feature type="domain" description="Flagellar basal body rod protein N-terminal" evidence="8">
    <location>
        <begin position="7"/>
        <end position="36"/>
    </location>
</feature>
<dbReference type="GO" id="GO:0009424">
    <property type="term" value="C:bacterial-type flagellum hook"/>
    <property type="evidence" value="ECO:0007669"/>
    <property type="project" value="InterPro"/>
</dbReference>
<dbReference type="InterPro" id="IPR001444">
    <property type="entry name" value="Flag_bb_rod_N"/>
</dbReference>
<dbReference type="PANTHER" id="PTHR30033">
    <property type="entry name" value="FLAGELLAR HOOK-ASSOCIATED PROTEIN 1"/>
    <property type="match status" value="1"/>
</dbReference>
<dbReference type="Pfam" id="PF00460">
    <property type="entry name" value="Flg_bb_rod"/>
    <property type="match status" value="1"/>
</dbReference>
<dbReference type="Proteomes" id="UP000665026">
    <property type="component" value="Chromosome"/>
</dbReference>
<protein>
    <recommendedName>
        <fullName evidence="4">Flagellar hook-associated protein 1</fullName>
    </recommendedName>
</protein>
<keyword evidence="7" id="KW-0175">Coiled coil</keyword>
<dbReference type="InterPro" id="IPR053927">
    <property type="entry name" value="FlgK_helical"/>
</dbReference>
<dbReference type="SUPFAM" id="SSF64518">
    <property type="entry name" value="Phase 1 flagellin"/>
    <property type="match status" value="1"/>
</dbReference>
<evidence type="ECO:0000256" key="7">
    <source>
        <dbReference type="SAM" id="Coils"/>
    </source>
</evidence>
<dbReference type="GO" id="GO:0005576">
    <property type="term" value="C:extracellular region"/>
    <property type="evidence" value="ECO:0007669"/>
    <property type="project" value="UniProtKB-SubCell"/>
</dbReference>
<keyword evidence="11" id="KW-0966">Cell projection</keyword>
<evidence type="ECO:0000313" key="11">
    <source>
        <dbReference type="EMBL" id="QTN37168.1"/>
    </source>
</evidence>
<dbReference type="PANTHER" id="PTHR30033:SF1">
    <property type="entry name" value="FLAGELLAR HOOK-ASSOCIATED PROTEIN 1"/>
    <property type="match status" value="1"/>
</dbReference>
<dbReference type="GO" id="GO:0044780">
    <property type="term" value="P:bacterial-type flagellum assembly"/>
    <property type="evidence" value="ECO:0007669"/>
    <property type="project" value="InterPro"/>
</dbReference>
<keyword evidence="11" id="KW-0969">Cilium</keyword>
<dbReference type="NCBIfam" id="TIGR02492">
    <property type="entry name" value="flgK_ends"/>
    <property type="match status" value="1"/>
</dbReference>
<dbReference type="GO" id="GO:0009425">
    <property type="term" value="C:bacterial-type flagellum basal body"/>
    <property type="evidence" value="ECO:0007669"/>
    <property type="project" value="UniProtKB-SubCell"/>
</dbReference>
<dbReference type="AlphaFoldDB" id="A0A975I8E0"/>
<evidence type="ECO:0000256" key="3">
    <source>
        <dbReference type="ARBA" id="ARBA00009677"/>
    </source>
</evidence>
<dbReference type="EMBL" id="CP060010">
    <property type="protein sequence ID" value="QTN37168.1"/>
    <property type="molecule type" value="Genomic_DNA"/>
</dbReference>
<evidence type="ECO:0000256" key="2">
    <source>
        <dbReference type="ARBA" id="ARBA00004613"/>
    </source>
</evidence>
<dbReference type="GO" id="GO:0005198">
    <property type="term" value="F:structural molecule activity"/>
    <property type="evidence" value="ECO:0007669"/>
    <property type="project" value="InterPro"/>
</dbReference>
<evidence type="ECO:0000256" key="6">
    <source>
        <dbReference type="ARBA" id="ARBA00023143"/>
    </source>
</evidence>
<reference evidence="11" key="1">
    <citation type="submission" date="2020-07" db="EMBL/GenBank/DDBJ databases">
        <title>Genome sequences of bacteria associated with the marine, planktonic diatom Thalassiosira profunda strain ECT2AJA-044.</title>
        <authorList>
            <person name="Gargas C.B."/>
            <person name="Roberts W.R."/>
            <person name="Alverson A.J."/>
        </authorList>
    </citation>
    <scope>NUCLEOTIDE SEQUENCE</scope>
    <source>
        <strain evidence="11">ECT2AJA-044</strain>
    </source>
</reference>
<keyword evidence="6" id="KW-0975">Bacterial flagellum</keyword>
<evidence type="ECO:0000259" key="9">
    <source>
        <dbReference type="Pfam" id="PF06429"/>
    </source>
</evidence>
<dbReference type="KEGG" id="cact:HZ995_06605"/>
<feature type="domain" description="Flagellar basal-body/hook protein C-terminal" evidence="9">
    <location>
        <begin position="434"/>
        <end position="470"/>
    </location>
</feature>
<evidence type="ECO:0000259" key="10">
    <source>
        <dbReference type="Pfam" id="PF22638"/>
    </source>
</evidence>
<evidence type="ECO:0000313" key="12">
    <source>
        <dbReference type="Proteomes" id="UP000665026"/>
    </source>
</evidence>